<gene>
    <name evidence="2" type="ORF">AVDCRST_MAG73-4033</name>
</gene>
<accession>A0A6J4V0K6</accession>
<feature type="non-terminal residue" evidence="2">
    <location>
        <position position="206"/>
    </location>
</feature>
<organism evidence="2">
    <name type="scientific">uncultured Thermomicrobiales bacterium</name>
    <dbReference type="NCBI Taxonomy" id="1645740"/>
    <lineage>
        <taxon>Bacteria</taxon>
        <taxon>Pseudomonadati</taxon>
        <taxon>Thermomicrobiota</taxon>
        <taxon>Thermomicrobia</taxon>
        <taxon>Thermomicrobiales</taxon>
        <taxon>environmental samples</taxon>
    </lineage>
</organism>
<name>A0A6J4V0K6_9BACT</name>
<feature type="compositionally biased region" description="Low complexity" evidence="1">
    <location>
        <begin position="139"/>
        <end position="149"/>
    </location>
</feature>
<reference evidence="2" key="1">
    <citation type="submission" date="2020-02" db="EMBL/GenBank/DDBJ databases">
        <authorList>
            <person name="Meier V. D."/>
        </authorList>
    </citation>
    <scope>NUCLEOTIDE SEQUENCE</scope>
    <source>
        <strain evidence="2">AVDCRST_MAG73</strain>
    </source>
</reference>
<dbReference type="AlphaFoldDB" id="A0A6J4V0K6"/>
<proteinExistence type="predicted"/>
<sequence>GAERPAADRVGAPDHYVQRSRRLQPGHWPLLRSADGDSGRTLGPGRRPDARAVGVAPEPGHGVGRDATPPRRRGRMVLDLPGHPRPAGRGLSGMGGSVPDSRWGAAGFGTAAAVLHRPVGAGACGGARGAARDDRRRSVAVGRQRTAGAGRRGRQPPLRDRLDPVSPGPPRGAPRGSGGVVDPADARRRRSGRHHDAGGDAGSAKV</sequence>
<dbReference type="EMBL" id="CADCWE010000261">
    <property type="protein sequence ID" value="CAA9564518.1"/>
    <property type="molecule type" value="Genomic_DNA"/>
</dbReference>
<feature type="non-terminal residue" evidence="2">
    <location>
        <position position="1"/>
    </location>
</feature>
<evidence type="ECO:0000313" key="2">
    <source>
        <dbReference type="EMBL" id="CAA9564518.1"/>
    </source>
</evidence>
<protein>
    <submittedName>
        <fullName evidence="2">Uncharacterized protein</fullName>
    </submittedName>
</protein>
<feature type="region of interest" description="Disordered" evidence="1">
    <location>
        <begin position="1"/>
        <end position="98"/>
    </location>
</feature>
<feature type="region of interest" description="Disordered" evidence="1">
    <location>
        <begin position="120"/>
        <end position="206"/>
    </location>
</feature>
<evidence type="ECO:0000256" key="1">
    <source>
        <dbReference type="SAM" id="MobiDB-lite"/>
    </source>
</evidence>